<feature type="binding site" evidence="13">
    <location>
        <begin position="93"/>
        <end position="103"/>
    </location>
    <ligand>
        <name>ATP</name>
        <dbReference type="ChEBI" id="CHEBI:30616"/>
    </ligand>
</feature>
<sequence length="312" mass="31707">MRLGSDHVRVVVPATAANLGPGFDSLGLALGIHDELEVRALGSPDVVVEVTGEGAREVPDDDTHLVVRALRLALDHVGAPQTGVHLTCTNRIPHGRGLGSSAAAAVAGILAARGLIADPEALDDAVALRLANELEGHPDNAAPALLGGATVAWCDVDGPHAVRLEPADVLTPVLLVPPDRLATSHARSVLPTRVPHGDAAFQAGRAALLVEALTRRPDLLLPATEDMLHQQYRAAVMAQTLGLVGALRERGVAAVVSGAGPTVLVLARAAAAGAGTDADDVISDVLAEACGDWQVVSPGVDGGGAHVARVGR</sequence>
<dbReference type="HAMAP" id="MF_00384">
    <property type="entry name" value="Homoser_kinase"/>
    <property type="match status" value="1"/>
</dbReference>
<evidence type="ECO:0000256" key="9">
    <source>
        <dbReference type="ARBA" id="ARBA00022777"/>
    </source>
</evidence>
<gene>
    <name evidence="13" type="primary">thrB</name>
    <name evidence="15" type="ORF">HIR71_06840</name>
</gene>
<keyword evidence="13" id="KW-0963">Cytoplasm</keyword>
<evidence type="ECO:0000256" key="7">
    <source>
        <dbReference type="ARBA" id="ARBA00022697"/>
    </source>
</evidence>
<evidence type="ECO:0000259" key="14">
    <source>
        <dbReference type="Pfam" id="PF00288"/>
    </source>
</evidence>
<dbReference type="Gene3D" id="3.30.70.890">
    <property type="entry name" value="GHMP kinase, C-terminal domain"/>
    <property type="match status" value="1"/>
</dbReference>
<dbReference type="SUPFAM" id="SSF55060">
    <property type="entry name" value="GHMP Kinase, C-terminal domain"/>
    <property type="match status" value="1"/>
</dbReference>
<dbReference type="InterPro" id="IPR036554">
    <property type="entry name" value="GHMP_kinase_C_sf"/>
</dbReference>
<dbReference type="Pfam" id="PF00288">
    <property type="entry name" value="GHMP_kinases_N"/>
    <property type="match status" value="1"/>
</dbReference>
<dbReference type="InterPro" id="IPR006204">
    <property type="entry name" value="GHMP_kinase_N_dom"/>
</dbReference>
<evidence type="ECO:0000256" key="3">
    <source>
        <dbReference type="ARBA" id="ARBA00012078"/>
    </source>
</evidence>
<evidence type="ECO:0000313" key="16">
    <source>
        <dbReference type="Proteomes" id="UP000562124"/>
    </source>
</evidence>
<comment type="subcellular location">
    <subcellularLocation>
        <location evidence="13">Cytoplasm</location>
    </subcellularLocation>
</comment>
<dbReference type="UniPathway" id="UPA00050">
    <property type="reaction ID" value="UER00064"/>
</dbReference>
<dbReference type="PANTHER" id="PTHR20861:SF1">
    <property type="entry name" value="HOMOSERINE KINASE"/>
    <property type="match status" value="1"/>
</dbReference>
<keyword evidence="8 13" id="KW-0547">Nucleotide-binding</keyword>
<dbReference type="GO" id="GO:0005524">
    <property type="term" value="F:ATP binding"/>
    <property type="evidence" value="ECO:0007669"/>
    <property type="project" value="UniProtKB-UniRule"/>
</dbReference>
<dbReference type="InterPro" id="IPR000870">
    <property type="entry name" value="Homoserine_kinase"/>
</dbReference>
<feature type="domain" description="GHMP kinase N-terminal" evidence="14">
    <location>
        <begin position="65"/>
        <end position="148"/>
    </location>
</feature>
<keyword evidence="16" id="KW-1185">Reference proteome</keyword>
<evidence type="ECO:0000256" key="6">
    <source>
        <dbReference type="ARBA" id="ARBA00022679"/>
    </source>
</evidence>
<dbReference type="InterPro" id="IPR014721">
    <property type="entry name" value="Ribsml_uS5_D2-typ_fold_subgr"/>
</dbReference>
<dbReference type="GO" id="GO:0004413">
    <property type="term" value="F:homoserine kinase activity"/>
    <property type="evidence" value="ECO:0007669"/>
    <property type="project" value="UniProtKB-UniRule"/>
</dbReference>
<evidence type="ECO:0000256" key="1">
    <source>
        <dbReference type="ARBA" id="ARBA00005015"/>
    </source>
</evidence>
<reference evidence="15 16" key="1">
    <citation type="submission" date="2020-04" db="EMBL/GenBank/DDBJ databases">
        <title>Sequencing and Assembly of C. fimi.</title>
        <authorList>
            <person name="Ramsey A.R."/>
        </authorList>
    </citation>
    <scope>NUCLEOTIDE SEQUENCE [LARGE SCALE GENOMIC DNA]</scope>
    <source>
        <strain evidence="15 16">SB</strain>
    </source>
</reference>
<comment type="function">
    <text evidence="12 13">Catalyzes the ATP-dependent phosphorylation of L-homoserine to L-homoserine phosphate.</text>
</comment>
<dbReference type="Proteomes" id="UP000562124">
    <property type="component" value="Unassembled WGS sequence"/>
</dbReference>
<dbReference type="EC" id="2.7.1.39" evidence="3 13"/>
<dbReference type="Gene3D" id="3.30.230.10">
    <property type="match status" value="1"/>
</dbReference>
<accession>A0A7Y0LXX8</accession>
<evidence type="ECO:0000256" key="12">
    <source>
        <dbReference type="ARBA" id="ARBA00049954"/>
    </source>
</evidence>
<keyword evidence="9 13" id="KW-0418">Kinase</keyword>
<dbReference type="EMBL" id="JABCJJ010000007">
    <property type="protein sequence ID" value="NMR19941.1"/>
    <property type="molecule type" value="Genomic_DNA"/>
</dbReference>
<evidence type="ECO:0000256" key="11">
    <source>
        <dbReference type="ARBA" id="ARBA00049375"/>
    </source>
</evidence>
<keyword evidence="5 13" id="KW-0028">Amino-acid biosynthesis</keyword>
<comment type="pathway">
    <text evidence="1 13">Amino-acid biosynthesis; L-threonine biosynthesis; L-threonine from L-aspartate: step 4/5.</text>
</comment>
<dbReference type="InterPro" id="IPR006203">
    <property type="entry name" value="GHMP_knse_ATP-bd_CS"/>
</dbReference>
<organism evidence="15 16">
    <name type="scientific">Cellulomonas fimi</name>
    <dbReference type="NCBI Taxonomy" id="1708"/>
    <lineage>
        <taxon>Bacteria</taxon>
        <taxon>Bacillati</taxon>
        <taxon>Actinomycetota</taxon>
        <taxon>Actinomycetes</taxon>
        <taxon>Micrococcales</taxon>
        <taxon>Cellulomonadaceae</taxon>
        <taxon>Cellulomonas</taxon>
    </lineage>
</organism>
<proteinExistence type="inferred from homology"/>
<dbReference type="PANTHER" id="PTHR20861">
    <property type="entry name" value="HOMOSERINE/4-DIPHOSPHOCYTIDYL-2-C-METHYL-D-ERYTHRITOL KINASE"/>
    <property type="match status" value="1"/>
</dbReference>
<dbReference type="PRINTS" id="PR00958">
    <property type="entry name" value="HOMSERKINASE"/>
</dbReference>
<dbReference type="PIRSF" id="PIRSF000676">
    <property type="entry name" value="Homoser_kin"/>
    <property type="match status" value="1"/>
</dbReference>
<evidence type="ECO:0000256" key="4">
    <source>
        <dbReference type="ARBA" id="ARBA00017858"/>
    </source>
</evidence>
<comment type="caution">
    <text evidence="15">The sequence shown here is derived from an EMBL/GenBank/DDBJ whole genome shotgun (WGS) entry which is preliminary data.</text>
</comment>
<evidence type="ECO:0000256" key="8">
    <source>
        <dbReference type="ARBA" id="ARBA00022741"/>
    </source>
</evidence>
<evidence type="ECO:0000256" key="2">
    <source>
        <dbReference type="ARBA" id="ARBA00007370"/>
    </source>
</evidence>
<dbReference type="NCBIfam" id="TIGR00191">
    <property type="entry name" value="thrB"/>
    <property type="match status" value="1"/>
</dbReference>
<keyword evidence="7 13" id="KW-0791">Threonine biosynthesis</keyword>
<dbReference type="GO" id="GO:0009088">
    <property type="term" value="P:threonine biosynthetic process"/>
    <property type="evidence" value="ECO:0007669"/>
    <property type="project" value="UniProtKB-UniRule"/>
</dbReference>
<name>A0A7Y0LXX8_CELFI</name>
<dbReference type="RefSeq" id="WP_169324306.1">
    <property type="nucleotide sequence ID" value="NZ_JABCJJ010000007.1"/>
</dbReference>
<evidence type="ECO:0000256" key="5">
    <source>
        <dbReference type="ARBA" id="ARBA00022605"/>
    </source>
</evidence>
<protein>
    <recommendedName>
        <fullName evidence="4 13">Homoserine kinase</fullName>
        <shortName evidence="13">HK</shortName>
        <shortName evidence="13">HSK</shortName>
        <ecNumber evidence="3 13">2.7.1.39</ecNumber>
    </recommendedName>
</protein>
<dbReference type="PROSITE" id="PS00627">
    <property type="entry name" value="GHMP_KINASES_ATP"/>
    <property type="match status" value="1"/>
</dbReference>
<evidence type="ECO:0000256" key="10">
    <source>
        <dbReference type="ARBA" id="ARBA00022840"/>
    </source>
</evidence>
<keyword evidence="6 13" id="KW-0808">Transferase</keyword>
<comment type="catalytic activity">
    <reaction evidence="11 13">
        <text>L-homoserine + ATP = O-phospho-L-homoserine + ADP + H(+)</text>
        <dbReference type="Rhea" id="RHEA:13985"/>
        <dbReference type="ChEBI" id="CHEBI:15378"/>
        <dbReference type="ChEBI" id="CHEBI:30616"/>
        <dbReference type="ChEBI" id="CHEBI:57476"/>
        <dbReference type="ChEBI" id="CHEBI:57590"/>
        <dbReference type="ChEBI" id="CHEBI:456216"/>
        <dbReference type="EC" id="2.7.1.39"/>
    </reaction>
</comment>
<dbReference type="SUPFAM" id="SSF54211">
    <property type="entry name" value="Ribosomal protein S5 domain 2-like"/>
    <property type="match status" value="1"/>
</dbReference>
<dbReference type="AlphaFoldDB" id="A0A7Y0LXX8"/>
<keyword evidence="10 13" id="KW-0067">ATP-binding</keyword>
<dbReference type="InterPro" id="IPR020568">
    <property type="entry name" value="Ribosomal_Su5_D2-typ_SF"/>
</dbReference>
<evidence type="ECO:0000256" key="13">
    <source>
        <dbReference type="HAMAP-Rule" id="MF_00384"/>
    </source>
</evidence>
<evidence type="ECO:0000313" key="15">
    <source>
        <dbReference type="EMBL" id="NMR19941.1"/>
    </source>
</evidence>
<comment type="similarity">
    <text evidence="2 13">Belongs to the GHMP kinase family. Homoserine kinase subfamily.</text>
</comment>
<dbReference type="GO" id="GO:0005737">
    <property type="term" value="C:cytoplasm"/>
    <property type="evidence" value="ECO:0007669"/>
    <property type="project" value="UniProtKB-SubCell"/>
</dbReference>